<proteinExistence type="inferred from homology"/>
<evidence type="ECO:0000256" key="1">
    <source>
        <dbReference type="ARBA" id="ARBA00004651"/>
    </source>
</evidence>
<evidence type="ECO:0000256" key="2">
    <source>
        <dbReference type="ARBA" id="ARBA00006386"/>
    </source>
</evidence>
<accession>A0ABQ2UEU3</accession>
<evidence type="ECO:0000256" key="5">
    <source>
        <dbReference type="ARBA" id="ARBA00022989"/>
    </source>
</evidence>
<feature type="transmembrane region" description="Helical" evidence="7">
    <location>
        <begin position="293"/>
        <end position="312"/>
    </location>
</feature>
<keyword evidence="9" id="KW-1185">Reference proteome</keyword>
<feature type="transmembrane region" description="Helical" evidence="7">
    <location>
        <begin position="270"/>
        <end position="286"/>
    </location>
</feature>
<feature type="transmembrane region" description="Helical" evidence="7">
    <location>
        <begin position="191"/>
        <end position="210"/>
    </location>
</feature>
<dbReference type="Proteomes" id="UP000649573">
    <property type="component" value="Unassembled WGS sequence"/>
</dbReference>
<evidence type="ECO:0000256" key="6">
    <source>
        <dbReference type="ARBA" id="ARBA00023136"/>
    </source>
</evidence>
<dbReference type="InterPro" id="IPR005524">
    <property type="entry name" value="DUF318"/>
</dbReference>
<feature type="transmembrane region" description="Helical" evidence="7">
    <location>
        <begin position="131"/>
        <end position="153"/>
    </location>
</feature>
<name>A0ABQ2UEU3_9PSEU</name>
<feature type="transmembrane region" description="Helical" evidence="7">
    <location>
        <begin position="332"/>
        <end position="354"/>
    </location>
</feature>
<keyword evidence="3" id="KW-1003">Cell membrane</keyword>
<gene>
    <name evidence="8" type="ORF">GCM10010178_15250</name>
</gene>
<evidence type="ECO:0000256" key="3">
    <source>
        <dbReference type="ARBA" id="ARBA00022475"/>
    </source>
</evidence>
<organism evidence="8 9">
    <name type="scientific">Lentzea flava</name>
    <dbReference type="NCBI Taxonomy" id="103732"/>
    <lineage>
        <taxon>Bacteria</taxon>
        <taxon>Bacillati</taxon>
        <taxon>Actinomycetota</taxon>
        <taxon>Actinomycetes</taxon>
        <taxon>Pseudonocardiales</taxon>
        <taxon>Pseudonocardiaceae</taxon>
        <taxon>Lentzea</taxon>
    </lineage>
</organism>
<dbReference type="InterPro" id="IPR052923">
    <property type="entry name" value="UPF0718"/>
</dbReference>
<comment type="subcellular location">
    <subcellularLocation>
        <location evidence="1">Cell membrane</location>
        <topology evidence="1">Multi-pass membrane protein</topology>
    </subcellularLocation>
</comment>
<feature type="transmembrane region" description="Helical" evidence="7">
    <location>
        <begin position="82"/>
        <end position="111"/>
    </location>
</feature>
<sequence>MFRTEHTGRTLRDHYGLALRADRPDIVQCRERFCAQHLVHPLPSLTMGERRIGPVEVLAAVLLAGLLLRGHEIFQAPIVQTWAAVFVSIVLQALPFLTLGVALSAAIAVFVSRDLLVRVLPRRPVLAVPAAAAAGVVLPGCECGSVPVAGALLRKGIAPSVALTFLLAAPAVNPVVLVATAVAFPGQPGMVLGRAAASLLASTVMGWLWLRRGRTEWIRMPEHDHAHGFLSRARHDFLHAGGSLVLGAMVAATLNVLVPGRWLQIVADEPWLAVVAMAGLAVLLSICSEADAFVAASFTQFSTTAKLAFLVVGPMVDMKLFAMQAGMFGRGFAIRFAPATLVVATASAVAVGVLL</sequence>
<dbReference type="EMBL" id="BMRE01000003">
    <property type="protein sequence ID" value="GGU23997.1"/>
    <property type="molecule type" value="Genomic_DNA"/>
</dbReference>
<evidence type="ECO:0000256" key="7">
    <source>
        <dbReference type="SAM" id="Phobius"/>
    </source>
</evidence>
<evidence type="ECO:0000313" key="9">
    <source>
        <dbReference type="Proteomes" id="UP000649573"/>
    </source>
</evidence>
<dbReference type="PANTHER" id="PTHR34184:SF4">
    <property type="entry name" value="UPF0718 PROTEIN YCGR"/>
    <property type="match status" value="1"/>
</dbReference>
<reference evidence="9" key="1">
    <citation type="journal article" date="2019" name="Int. J. Syst. Evol. Microbiol.">
        <title>The Global Catalogue of Microorganisms (GCM) 10K type strain sequencing project: providing services to taxonomists for standard genome sequencing and annotation.</title>
        <authorList>
            <consortium name="The Broad Institute Genomics Platform"/>
            <consortium name="The Broad Institute Genome Sequencing Center for Infectious Disease"/>
            <person name="Wu L."/>
            <person name="Ma J."/>
        </authorList>
    </citation>
    <scope>NUCLEOTIDE SEQUENCE [LARGE SCALE GENOMIC DNA]</scope>
    <source>
        <strain evidence="9">JCM 3296</strain>
    </source>
</reference>
<keyword evidence="6 7" id="KW-0472">Membrane</keyword>
<keyword evidence="4 7" id="KW-0812">Transmembrane</keyword>
<comment type="caution">
    <text evidence="8">The sequence shown here is derived from an EMBL/GenBank/DDBJ whole genome shotgun (WGS) entry which is preliminary data.</text>
</comment>
<dbReference type="Pfam" id="PF03773">
    <property type="entry name" value="ArsP_1"/>
    <property type="match status" value="1"/>
</dbReference>
<dbReference type="PANTHER" id="PTHR34184">
    <property type="entry name" value="UPF0718 PROTEIN YCGR"/>
    <property type="match status" value="1"/>
</dbReference>
<keyword evidence="5 7" id="KW-1133">Transmembrane helix</keyword>
<evidence type="ECO:0000256" key="4">
    <source>
        <dbReference type="ARBA" id="ARBA00022692"/>
    </source>
</evidence>
<feature type="transmembrane region" description="Helical" evidence="7">
    <location>
        <begin position="165"/>
        <end position="185"/>
    </location>
</feature>
<protein>
    <submittedName>
        <fullName evidence="8">Permease</fullName>
    </submittedName>
</protein>
<feature type="transmembrane region" description="Helical" evidence="7">
    <location>
        <begin position="237"/>
        <end position="258"/>
    </location>
</feature>
<evidence type="ECO:0000313" key="8">
    <source>
        <dbReference type="EMBL" id="GGU23997.1"/>
    </source>
</evidence>
<comment type="similarity">
    <text evidence="2">Belongs to the UPF0718 family.</text>
</comment>